<reference evidence="2 3" key="1">
    <citation type="journal article" date="2018" name="Nat. Ecol. Evol.">
        <title>Pezizomycetes genomes reveal the molecular basis of ectomycorrhizal truffle lifestyle.</title>
        <authorList>
            <person name="Murat C."/>
            <person name="Payen T."/>
            <person name="Noel B."/>
            <person name="Kuo A."/>
            <person name="Morin E."/>
            <person name="Chen J."/>
            <person name="Kohler A."/>
            <person name="Krizsan K."/>
            <person name="Balestrini R."/>
            <person name="Da Silva C."/>
            <person name="Montanini B."/>
            <person name="Hainaut M."/>
            <person name="Levati E."/>
            <person name="Barry K.W."/>
            <person name="Belfiori B."/>
            <person name="Cichocki N."/>
            <person name="Clum A."/>
            <person name="Dockter R.B."/>
            <person name="Fauchery L."/>
            <person name="Guy J."/>
            <person name="Iotti M."/>
            <person name="Le Tacon F."/>
            <person name="Lindquist E.A."/>
            <person name="Lipzen A."/>
            <person name="Malagnac F."/>
            <person name="Mello A."/>
            <person name="Molinier V."/>
            <person name="Miyauchi S."/>
            <person name="Poulain J."/>
            <person name="Riccioni C."/>
            <person name="Rubini A."/>
            <person name="Sitrit Y."/>
            <person name="Splivallo R."/>
            <person name="Traeger S."/>
            <person name="Wang M."/>
            <person name="Zifcakova L."/>
            <person name="Wipf D."/>
            <person name="Zambonelli A."/>
            <person name="Paolocci F."/>
            <person name="Nowrousian M."/>
            <person name="Ottonello S."/>
            <person name="Baldrian P."/>
            <person name="Spatafora J.W."/>
            <person name="Henrissat B."/>
            <person name="Nagy L.G."/>
            <person name="Aury J.M."/>
            <person name="Wincker P."/>
            <person name="Grigoriev I.V."/>
            <person name="Bonfante P."/>
            <person name="Martin F.M."/>
        </authorList>
    </citation>
    <scope>NUCLEOTIDE SEQUENCE [LARGE SCALE GENOMIC DNA]</scope>
    <source>
        <strain evidence="2 3">RN42</strain>
    </source>
</reference>
<evidence type="ECO:0008006" key="4">
    <source>
        <dbReference type="Google" id="ProtNLM"/>
    </source>
</evidence>
<organism evidence="2 3">
    <name type="scientific">Ascobolus immersus RN42</name>
    <dbReference type="NCBI Taxonomy" id="1160509"/>
    <lineage>
        <taxon>Eukaryota</taxon>
        <taxon>Fungi</taxon>
        <taxon>Dikarya</taxon>
        <taxon>Ascomycota</taxon>
        <taxon>Pezizomycotina</taxon>
        <taxon>Pezizomycetes</taxon>
        <taxon>Pezizales</taxon>
        <taxon>Ascobolaceae</taxon>
        <taxon>Ascobolus</taxon>
    </lineage>
</organism>
<proteinExistence type="predicted"/>
<sequence>MSDDLLLQHSLLSNPSHIPPSSPPPWFTPPPPPSKDASTPALLTTNKTFILIPSTGPPPSLNWHAFFQISPRWSLTTFHKPTALRFASRTLSPSSFTTSTTSTSLKPTIAAADASLDLGKFTPCFEMLLDSSSAAQHPVIPHPSDEHPFTITEDSAFLTSTFPELASLHPNEKFLACIDPANGRRAGYLTLLPSSTGARILVTGLVIMPEYQSSHRALGFDRHGRSVARRLLEVVKEVFLGEGVERGREVWLGVGTEEFEVWESAVECGWRVNREFWRLEGGGETAFGGEKKGKVVGGGEAKVELGNWEDGMRGWEEDWSRALEKVSLNG</sequence>
<evidence type="ECO:0000313" key="3">
    <source>
        <dbReference type="Proteomes" id="UP000275078"/>
    </source>
</evidence>
<dbReference type="EMBL" id="ML119705">
    <property type="protein sequence ID" value="RPA78949.1"/>
    <property type="molecule type" value="Genomic_DNA"/>
</dbReference>
<feature type="compositionally biased region" description="Pro residues" evidence="1">
    <location>
        <begin position="17"/>
        <end position="34"/>
    </location>
</feature>
<gene>
    <name evidence="2" type="ORF">BJ508DRAFT_363569</name>
</gene>
<keyword evidence="3" id="KW-1185">Reference proteome</keyword>
<name>A0A3N4HZ40_ASCIM</name>
<dbReference type="AlphaFoldDB" id="A0A3N4HZ40"/>
<accession>A0A3N4HZ40</accession>
<feature type="region of interest" description="Disordered" evidence="1">
    <location>
        <begin position="12"/>
        <end position="39"/>
    </location>
</feature>
<dbReference type="Proteomes" id="UP000275078">
    <property type="component" value="Unassembled WGS sequence"/>
</dbReference>
<evidence type="ECO:0000313" key="2">
    <source>
        <dbReference type="EMBL" id="RPA78949.1"/>
    </source>
</evidence>
<evidence type="ECO:0000256" key="1">
    <source>
        <dbReference type="SAM" id="MobiDB-lite"/>
    </source>
</evidence>
<protein>
    <recommendedName>
        <fullName evidence="4">N-acetyltransferase domain-containing protein</fullName>
    </recommendedName>
</protein>